<evidence type="ECO:0000313" key="1">
    <source>
        <dbReference type="EMBL" id="CAH2277388.1"/>
    </source>
</evidence>
<sequence>METLQKQHIIYHWGFPTHLIISRNGTTSVVQIMEDSFRFLQQWNLKLSDGAPHLQSPKQLDKEWSPAQDS</sequence>
<protein>
    <submittedName>
        <fullName evidence="1">Uncharacterized protein</fullName>
    </submittedName>
</protein>
<name>A0AAD1RUC4_PELCU</name>
<keyword evidence="2" id="KW-1185">Reference proteome</keyword>
<proteinExistence type="predicted"/>
<accession>A0AAD1RUC4</accession>
<gene>
    <name evidence="1" type="ORF">PECUL_23A039005</name>
</gene>
<evidence type="ECO:0000313" key="2">
    <source>
        <dbReference type="Proteomes" id="UP001295444"/>
    </source>
</evidence>
<dbReference type="Proteomes" id="UP001295444">
    <property type="component" value="Chromosome 03"/>
</dbReference>
<organism evidence="1 2">
    <name type="scientific">Pelobates cultripes</name>
    <name type="common">Western spadefoot toad</name>
    <dbReference type="NCBI Taxonomy" id="61616"/>
    <lineage>
        <taxon>Eukaryota</taxon>
        <taxon>Metazoa</taxon>
        <taxon>Chordata</taxon>
        <taxon>Craniata</taxon>
        <taxon>Vertebrata</taxon>
        <taxon>Euteleostomi</taxon>
        <taxon>Amphibia</taxon>
        <taxon>Batrachia</taxon>
        <taxon>Anura</taxon>
        <taxon>Pelobatoidea</taxon>
        <taxon>Pelobatidae</taxon>
        <taxon>Pelobates</taxon>
    </lineage>
</organism>
<feature type="non-terminal residue" evidence="1">
    <location>
        <position position="70"/>
    </location>
</feature>
<dbReference type="AlphaFoldDB" id="A0AAD1RUC4"/>
<reference evidence="1" key="1">
    <citation type="submission" date="2022-03" db="EMBL/GenBank/DDBJ databases">
        <authorList>
            <person name="Alioto T."/>
            <person name="Alioto T."/>
            <person name="Gomez Garrido J."/>
        </authorList>
    </citation>
    <scope>NUCLEOTIDE SEQUENCE</scope>
</reference>
<dbReference type="EMBL" id="OW240914">
    <property type="protein sequence ID" value="CAH2277388.1"/>
    <property type="molecule type" value="Genomic_DNA"/>
</dbReference>